<keyword evidence="1" id="KW-1133">Transmembrane helix</keyword>
<name>A0A6J6KSA1_9ZZZZ</name>
<accession>A0A6J6KSA1</accession>
<evidence type="ECO:0000256" key="1">
    <source>
        <dbReference type="SAM" id="Phobius"/>
    </source>
</evidence>
<dbReference type="AlphaFoldDB" id="A0A6J6KSA1"/>
<keyword evidence="1" id="KW-0472">Membrane</keyword>
<feature type="transmembrane region" description="Helical" evidence="1">
    <location>
        <begin position="570"/>
        <end position="592"/>
    </location>
</feature>
<sequence length="607" mass="62122">MALQLVILALLVAIVAIVAKEASPLQAAGKPSVSLEQCANKGPTCDSSNPSQWVTGNLGSNNSEYSEGDAVPYRAVLSNLTVGATYKVDFEWDTTVSGRHALDYLTSFNFSETTANPCAGLTCGTQSLLTIPIDPSVSGAMVNQQSNQKISVFGGTFPANGAVVSNAGGTLCGSASCTIANNPSPYSLTGTYGSTSETSVSVFVTATSQTAVLSWGGHISSRVDWGANSSAAVINGSPYHMRMKDFDCSNESNCSVGQMDRSLSSAAVTLPGSITIVKEATVEGSASFGFTATPSPLTGFTLIDNGTIANTKVFSGITTFGTYTITESAATGWDFDRVSCSTAQQSTGRTSVNGASVSIVLAEGEDVLCTFYNKPTPAPALSLQKTANAASFSSVGTTITYSYLLTNTGNTVLGPTQFSISDDQIGEGELFPCGAANTTLAIGATVSCTAPYLTTASNVTDESVTNRAFGVGGGVSTPTEVLTIPYVAPQTTTTIAATTTTIGTTGTTLPESTTTTVPETTTTVPVTTSTVPVTTTVSPVELQVIVPDDPTGGEDVFDVLFVQDLPNAGFGVGLMSLVAGIVLLLGIGLTSLSVTRGNRRTKTGESK</sequence>
<dbReference type="Pfam" id="PF24514">
    <property type="entry name" value="SpaA_4"/>
    <property type="match status" value="1"/>
</dbReference>
<protein>
    <submittedName>
        <fullName evidence="4">Unannotated protein</fullName>
    </submittedName>
</protein>
<keyword evidence="1" id="KW-0812">Transmembrane</keyword>
<gene>
    <name evidence="4" type="ORF">UFOPK2169_00870</name>
</gene>
<evidence type="ECO:0000259" key="3">
    <source>
        <dbReference type="Pfam" id="PF24514"/>
    </source>
</evidence>
<dbReference type="InterPro" id="IPR055371">
    <property type="entry name" value="SpaA_PFL_dom_4"/>
</dbReference>
<reference evidence="4" key="1">
    <citation type="submission" date="2020-05" db="EMBL/GenBank/DDBJ databases">
        <authorList>
            <person name="Chiriac C."/>
            <person name="Salcher M."/>
            <person name="Ghai R."/>
            <person name="Kavagutti S V."/>
        </authorList>
    </citation>
    <scope>NUCLEOTIDE SEQUENCE</scope>
</reference>
<feature type="domain" description="DUF7507" evidence="2">
    <location>
        <begin position="378"/>
        <end position="472"/>
    </location>
</feature>
<dbReference type="Pfam" id="PF24346">
    <property type="entry name" value="DUF7507"/>
    <property type="match status" value="1"/>
</dbReference>
<evidence type="ECO:0000259" key="2">
    <source>
        <dbReference type="Pfam" id="PF24346"/>
    </source>
</evidence>
<organism evidence="4">
    <name type="scientific">freshwater metagenome</name>
    <dbReference type="NCBI Taxonomy" id="449393"/>
    <lineage>
        <taxon>unclassified sequences</taxon>
        <taxon>metagenomes</taxon>
        <taxon>ecological metagenomes</taxon>
    </lineage>
</organism>
<dbReference type="InterPro" id="IPR055354">
    <property type="entry name" value="DUF7507"/>
</dbReference>
<evidence type="ECO:0000313" key="4">
    <source>
        <dbReference type="EMBL" id="CAB4652660.1"/>
    </source>
</evidence>
<proteinExistence type="predicted"/>
<feature type="domain" description="SpaA-like prealbumin fold" evidence="3">
    <location>
        <begin position="274"/>
        <end position="374"/>
    </location>
</feature>
<dbReference type="EMBL" id="CAEZWE010000030">
    <property type="protein sequence ID" value="CAB4652660.1"/>
    <property type="molecule type" value="Genomic_DNA"/>
</dbReference>